<dbReference type="Proteomes" id="UP000480178">
    <property type="component" value="Chromosome"/>
</dbReference>
<dbReference type="PROSITE" id="PS51352">
    <property type="entry name" value="THIOREDOXIN_2"/>
    <property type="match status" value="1"/>
</dbReference>
<accession>A0A6C0GLU1</accession>
<evidence type="ECO:0000313" key="2">
    <source>
        <dbReference type="EMBL" id="QHT68613.1"/>
    </source>
</evidence>
<keyword evidence="3" id="KW-1185">Reference proteome</keyword>
<gene>
    <name evidence="2" type="ORF">GXP67_19170</name>
</gene>
<evidence type="ECO:0000313" key="3">
    <source>
        <dbReference type="Proteomes" id="UP000480178"/>
    </source>
</evidence>
<sequence length="214" mass="24144">MKKRILLASSLLVIIFGSIGAIFWYQESQYLLPTPVPRNYHPVAIGQSITTEDQLLPYFQSGKPVFLHFFNPHCPCSRFNIEHFSSLVKTYGQQLTFIAVIQTEDDINASAHFEGKYDLHIPVVVDTNKQIAKAYGVYATPQAVLITKNNSIYYRGNYNKSRYCTNKNSNFAQMAIDSLLAGNHTPEFIELASKAYGCELPDSTQAISFINIFN</sequence>
<dbReference type="GO" id="GO:0016491">
    <property type="term" value="F:oxidoreductase activity"/>
    <property type="evidence" value="ECO:0007669"/>
    <property type="project" value="InterPro"/>
</dbReference>
<dbReference type="SUPFAM" id="SSF52833">
    <property type="entry name" value="Thioredoxin-like"/>
    <property type="match status" value="1"/>
</dbReference>
<dbReference type="KEGG" id="rhoz:GXP67_19170"/>
<dbReference type="PANTHER" id="PTHR42852">
    <property type="entry name" value="THIOL:DISULFIDE INTERCHANGE PROTEIN DSBE"/>
    <property type="match status" value="1"/>
</dbReference>
<reference evidence="2 3" key="1">
    <citation type="submission" date="2020-01" db="EMBL/GenBank/DDBJ databases">
        <authorList>
            <person name="Kim M.K."/>
        </authorList>
    </citation>
    <scope>NUCLEOTIDE SEQUENCE [LARGE SCALE GENOMIC DNA]</scope>
    <source>
        <strain evidence="2 3">172606-1</strain>
    </source>
</reference>
<name>A0A6C0GLU1_9BACT</name>
<protein>
    <submittedName>
        <fullName evidence="2">Redoxin domain-containing protein</fullName>
    </submittedName>
</protein>
<dbReference type="InterPro" id="IPR045494">
    <property type="entry name" value="DUF6436"/>
</dbReference>
<dbReference type="InterPro" id="IPR013766">
    <property type="entry name" value="Thioredoxin_domain"/>
</dbReference>
<proteinExistence type="predicted"/>
<dbReference type="AlphaFoldDB" id="A0A6C0GLU1"/>
<dbReference type="Gene3D" id="3.40.30.10">
    <property type="entry name" value="Glutaredoxin"/>
    <property type="match status" value="1"/>
</dbReference>
<dbReference type="PANTHER" id="PTHR42852:SF17">
    <property type="entry name" value="THIOREDOXIN-LIKE PROTEIN HI_1115"/>
    <property type="match status" value="1"/>
</dbReference>
<dbReference type="EMBL" id="CP048222">
    <property type="protein sequence ID" value="QHT68613.1"/>
    <property type="molecule type" value="Genomic_DNA"/>
</dbReference>
<dbReference type="RefSeq" id="WP_162444624.1">
    <property type="nucleotide sequence ID" value="NZ_CP048222.1"/>
</dbReference>
<dbReference type="InterPro" id="IPR050553">
    <property type="entry name" value="Thioredoxin_ResA/DsbE_sf"/>
</dbReference>
<dbReference type="GO" id="GO:0016209">
    <property type="term" value="F:antioxidant activity"/>
    <property type="evidence" value="ECO:0007669"/>
    <property type="project" value="InterPro"/>
</dbReference>
<evidence type="ECO:0000259" key="1">
    <source>
        <dbReference type="PROSITE" id="PS51352"/>
    </source>
</evidence>
<feature type="domain" description="Thioredoxin" evidence="1">
    <location>
        <begin position="30"/>
        <end position="181"/>
    </location>
</feature>
<organism evidence="2 3">
    <name type="scientific">Rhodocytophaga rosea</name>
    <dbReference type="NCBI Taxonomy" id="2704465"/>
    <lineage>
        <taxon>Bacteria</taxon>
        <taxon>Pseudomonadati</taxon>
        <taxon>Bacteroidota</taxon>
        <taxon>Cytophagia</taxon>
        <taxon>Cytophagales</taxon>
        <taxon>Rhodocytophagaceae</taxon>
        <taxon>Rhodocytophaga</taxon>
    </lineage>
</organism>
<dbReference type="InterPro" id="IPR036249">
    <property type="entry name" value="Thioredoxin-like_sf"/>
</dbReference>
<dbReference type="Pfam" id="PF20029">
    <property type="entry name" value="DUF6436"/>
    <property type="match status" value="1"/>
</dbReference>